<evidence type="ECO:0000313" key="2">
    <source>
        <dbReference type="EnsemblPlants" id="TuG1812G0700003188.01.T01"/>
    </source>
</evidence>
<dbReference type="EnsemblPlants" id="TuG1812G0700003188.01.T01">
    <property type="protein sequence ID" value="TuG1812G0700003188.01.T01"/>
    <property type="gene ID" value="TuG1812G0700003188.01"/>
</dbReference>
<dbReference type="AlphaFoldDB" id="A0A8R7R325"/>
<dbReference type="Gramene" id="TuG1812G0700003188.01.T01">
    <property type="protein sequence ID" value="TuG1812G0700003188.01.T01"/>
    <property type="gene ID" value="TuG1812G0700003188.01"/>
</dbReference>
<evidence type="ECO:0000313" key="3">
    <source>
        <dbReference type="Proteomes" id="UP000015106"/>
    </source>
</evidence>
<protein>
    <submittedName>
        <fullName evidence="2">Uncharacterized protein</fullName>
    </submittedName>
</protein>
<keyword evidence="3" id="KW-1185">Reference proteome</keyword>
<organism evidence="2 3">
    <name type="scientific">Triticum urartu</name>
    <name type="common">Red wild einkorn</name>
    <name type="synonym">Crithodium urartu</name>
    <dbReference type="NCBI Taxonomy" id="4572"/>
    <lineage>
        <taxon>Eukaryota</taxon>
        <taxon>Viridiplantae</taxon>
        <taxon>Streptophyta</taxon>
        <taxon>Embryophyta</taxon>
        <taxon>Tracheophyta</taxon>
        <taxon>Spermatophyta</taxon>
        <taxon>Magnoliopsida</taxon>
        <taxon>Liliopsida</taxon>
        <taxon>Poales</taxon>
        <taxon>Poaceae</taxon>
        <taxon>BOP clade</taxon>
        <taxon>Pooideae</taxon>
        <taxon>Triticodae</taxon>
        <taxon>Triticeae</taxon>
        <taxon>Triticinae</taxon>
        <taxon>Triticum</taxon>
    </lineage>
</organism>
<name>A0A8R7R325_TRIUA</name>
<accession>A0A8R7R325</accession>
<reference evidence="2" key="2">
    <citation type="submission" date="2018-03" db="EMBL/GenBank/DDBJ databases">
        <title>The Triticum urartu genome reveals the dynamic nature of wheat genome evolution.</title>
        <authorList>
            <person name="Ling H."/>
            <person name="Ma B."/>
            <person name="Shi X."/>
            <person name="Liu H."/>
            <person name="Dong L."/>
            <person name="Sun H."/>
            <person name="Cao Y."/>
            <person name="Gao Q."/>
            <person name="Zheng S."/>
            <person name="Li Y."/>
            <person name="Yu Y."/>
            <person name="Du H."/>
            <person name="Qi M."/>
            <person name="Li Y."/>
            <person name="Yu H."/>
            <person name="Cui Y."/>
            <person name="Wang N."/>
            <person name="Chen C."/>
            <person name="Wu H."/>
            <person name="Zhao Y."/>
            <person name="Zhang J."/>
            <person name="Li Y."/>
            <person name="Zhou W."/>
            <person name="Zhang B."/>
            <person name="Hu W."/>
            <person name="Eijk M."/>
            <person name="Tang J."/>
            <person name="Witsenboer H."/>
            <person name="Zhao S."/>
            <person name="Li Z."/>
            <person name="Zhang A."/>
            <person name="Wang D."/>
            <person name="Liang C."/>
        </authorList>
    </citation>
    <scope>NUCLEOTIDE SEQUENCE [LARGE SCALE GENOMIC DNA]</scope>
    <source>
        <strain evidence="2">cv. G1812</strain>
    </source>
</reference>
<dbReference type="Proteomes" id="UP000015106">
    <property type="component" value="Chromosome 7"/>
</dbReference>
<sequence>MHMKTDKPPSPQMKRNAGRRRRHLQGPDIAPSPDVRPLKTPTTAEFQPPSPYKPRTSGPASPDVRPFPSAQISSLQLGNPDPSEPESNKPAAPSRTSRL</sequence>
<reference evidence="3" key="1">
    <citation type="journal article" date="2013" name="Nature">
        <title>Draft genome of the wheat A-genome progenitor Triticum urartu.</title>
        <authorList>
            <person name="Ling H.Q."/>
            <person name="Zhao S."/>
            <person name="Liu D."/>
            <person name="Wang J."/>
            <person name="Sun H."/>
            <person name="Zhang C."/>
            <person name="Fan H."/>
            <person name="Li D."/>
            <person name="Dong L."/>
            <person name="Tao Y."/>
            <person name="Gao C."/>
            <person name="Wu H."/>
            <person name="Li Y."/>
            <person name="Cui Y."/>
            <person name="Guo X."/>
            <person name="Zheng S."/>
            <person name="Wang B."/>
            <person name="Yu K."/>
            <person name="Liang Q."/>
            <person name="Yang W."/>
            <person name="Lou X."/>
            <person name="Chen J."/>
            <person name="Feng M."/>
            <person name="Jian J."/>
            <person name="Zhang X."/>
            <person name="Luo G."/>
            <person name="Jiang Y."/>
            <person name="Liu J."/>
            <person name="Wang Z."/>
            <person name="Sha Y."/>
            <person name="Zhang B."/>
            <person name="Wu H."/>
            <person name="Tang D."/>
            <person name="Shen Q."/>
            <person name="Xue P."/>
            <person name="Zou S."/>
            <person name="Wang X."/>
            <person name="Liu X."/>
            <person name="Wang F."/>
            <person name="Yang Y."/>
            <person name="An X."/>
            <person name="Dong Z."/>
            <person name="Zhang K."/>
            <person name="Zhang X."/>
            <person name="Luo M.C."/>
            <person name="Dvorak J."/>
            <person name="Tong Y."/>
            <person name="Wang J."/>
            <person name="Yang H."/>
            <person name="Li Z."/>
            <person name="Wang D."/>
            <person name="Zhang A."/>
            <person name="Wang J."/>
        </authorList>
    </citation>
    <scope>NUCLEOTIDE SEQUENCE</scope>
    <source>
        <strain evidence="3">cv. G1812</strain>
    </source>
</reference>
<proteinExistence type="predicted"/>
<evidence type="ECO:0000256" key="1">
    <source>
        <dbReference type="SAM" id="MobiDB-lite"/>
    </source>
</evidence>
<reference evidence="2" key="3">
    <citation type="submission" date="2022-06" db="UniProtKB">
        <authorList>
            <consortium name="EnsemblPlants"/>
        </authorList>
    </citation>
    <scope>IDENTIFICATION</scope>
</reference>
<feature type="region of interest" description="Disordered" evidence="1">
    <location>
        <begin position="1"/>
        <end position="99"/>
    </location>
</feature>